<gene>
    <name evidence="1" type="ORF">MLD38_040389</name>
</gene>
<reference evidence="2" key="1">
    <citation type="journal article" date="2023" name="Front. Plant Sci.">
        <title>Chromosomal-level genome assembly of Melastoma candidum provides insights into trichome evolution.</title>
        <authorList>
            <person name="Zhong Y."/>
            <person name="Wu W."/>
            <person name="Sun C."/>
            <person name="Zou P."/>
            <person name="Liu Y."/>
            <person name="Dai S."/>
            <person name="Zhou R."/>
        </authorList>
    </citation>
    <scope>NUCLEOTIDE SEQUENCE [LARGE SCALE GENOMIC DNA]</scope>
</reference>
<dbReference type="Proteomes" id="UP001057402">
    <property type="component" value="Chromosome 12"/>
</dbReference>
<dbReference type="EMBL" id="CM042891">
    <property type="protein sequence ID" value="KAI4304933.1"/>
    <property type="molecule type" value="Genomic_DNA"/>
</dbReference>
<proteinExistence type="predicted"/>
<name>A0ACB9L758_9MYRT</name>
<evidence type="ECO:0000313" key="1">
    <source>
        <dbReference type="EMBL" id="KAI4304933.1"/>
    </source>
</evidence>
<comment type="caution">
    <text evidence="1">The sequence shown here is derived from an EMBL/GenBank/DDBJ whole genome shotgun (WGS) entry which is preliminary data.</text>
</comment>
<protein>
    <submittedName>
        <fullName evidence="1">Uncharacterized protein</fullName>
    </submittedName>
</protein>
<evidence type="ECO:0000313" key="2">
    <source>
        <dbReference type="Proteomes" id="UP001057402"/>
    </source>
</evidence>
<sequence length="836" mass="91053">MAAAMIRPVSIIAMVVCFSCVFLGGCQQGSPKNIETFYPSTPPLPPVIAPTPSPPPPVVLPPPSPPSLPPPPPSKSTGSPSANNNTVVKAVIGTFAGSIAISALLFVLMRRHSRKNLEDKSPGGLTVLARDDFTQFDKHIRGLVVDENGLEVVYWRNLQSGRARNSFRREVMQGHEETGQNVAAVNGIRRGNSSPAPEVPLLREKPTSNFKENVEMSLSSGQQQFTSPRRRLTPRSTGTSLPEPELWTTLAIPGIQTQPPPPPPPVPNNTNTSTPQPSTIGTVGTSLPEQGVRMASAIPGMKSDKPYPPLPPPPPVSKAGNSRTPPPPQLPNDGALVPVAPNVPPPLPTTNPSKQSEKNGIETGQVKMKPLHWDKVNANADQSMVWNKIGQGSFKVDDNIMEALFGIVAMNHKSPKGKGDQRTINNLGMHPWGQIFLLDPRKSQNIAIVLKSLSVTRKEIIDALSQGRGLDLETIEKLNRIAPTKEEELKILEFDGESTRLADAESFLFHILKATPSAFVRFNAMLFRSNYQSDVSHLKELLQTLELACMELRTRGVFIKLLEAILKAGNRMNQGTSRGNAQAFNLTALRKLSDVKSTDGKTTLLHFVVEEVIRAEGKRCIVNHDRSLSHSSSGNSVTSASSELSKSKEEREKEYMMLGLPLVGGLSSEFTNVRKAAAVDYEYFSKSCEALSIHASEIRRLVSGGCSKEGLFIKEMEGFLRSAEEELRALRRQQSAVLEVVKKTTEYYQASSAGQKAGNPLQLFVIVKDFLVMVDQVCVEITRKQQQKAKTGTTSGTESPSPGSPQMRPGLKFPVLSPDFFSQESRSESSDSDSDL</sequence>
<keyword evidence="2" id="KW-1185">Reference proteome</keyword>
<organism evidence="1 2">
    <name type="scientific">Melastoma candidum</name>
    <dbReference type="NCBI Taxonomy" id="119954"/>
    <lineage>
        <taxon>Eukaryota</taxon>
        <taxon>Viridiplantae</taxon>
        <taxon>Streptophyta</taxon>
        <taxon>Embryophyta</taxon>
        <taxon>Tracheophyta</taxon>
        <taxon>Spermatophyta</taxon>
        <taxon>Magnoliopsida</taxon>
        <taxon>eudicotyledons</taxon>
        <taxon>Gunneridae</taxon>
        <taxon>Pentapetalae</taxon>
        <taxon>rosids</taxon>
        <taxon>malvids</taxon>
        <taxon>Myrtales</taxon>
        <taxon>Melastomataceae</taxon>
        <taxon>Melastomatoideae</taxon>
        <taxon>Melastomateae</taxon>
        <taxon>Melastoma</taxon>
    </lineage>
</organism>
<accession>A0ACB9L758</accession>